<protein>
    <submittedName>
        <fullName evidence="1">Uncharacterized protein</fullName>
    </submittedName>
</protein>
<dbReference type="AlphaFoldDB" id="A0A4P6ZI40"/>
<dbReference type="KEGG" id="csal:NBC122_02555"/>
<sequence>MTPKQIERIQFKIAKIRKELAADKKRWGGYYDDSRGLRYLPPELYLRIQDYSGALRYFNWFSKNFPDDSGYPVFLFEWAVTLFKKDRIKEAKAKIIQTDLVNTWIVPAFLEAENSRPPTKVFSNWQMPDVAEDMGYSKHDAELADFAEWLSDFVSSGEASEGNTGNIGV</sequence>
<proteinExistence type="predicted"/>
<accession>A0A4P6ZI40</accession>
<keyword evidence="2" id="KW-1185">Reference proteome</keyword>
<dbReference type="Proteomes" id="UP000294419">
    <property type="component" value="Chromosome"/>
</dbReference>
<evidence type="ECO:0000313" key="2">
    <source>
        <dbReference type="Proteomes" id="UP000294419"/>
    </source>
</evidence>
<gene>
    <name evidence="1" type="ORF">NBC122_02555</name>
</gene>
<reference evidence="1 2" key="1">
    <citation type="submission" date="2019-03" db="EMBL/GenBank/DDBJ databases">
        <authorList>
            <person name="Kim H."/>
            <person name="Yu S.-M."/>
        </authorList>
    </citation>
    <scope>NUCLEOTIDE SEQUENCE [LARGE SCALE GENOMIC DNA]</scope>
    <source>
        <strain evidence="1 2">NBC122</strain>
    </source>
</reference>
<organism evidence="1 2">
    <name type="scientific">Chryseobacterium salivictor</name>
    <dbReference type="NCBI Taxonomy" id="2547600"/>
    <lineage>
        <taxon>Bacteria</taxon>
        <taxon>Pseudomonadati</taxon>
        <taxon>Bacteroidota</taxon>
        <taxon>Flavobacteriia</taxon>
        <taxon>Flavobacteriales</taxon>
        <taxon>Weeksellaceae</taxon>
        <taxon>Chryseobacterium group</taxon>
        <taxon>Chryseobacterium</taxon>
    </lineage>
</organism>
<name>A0A4P6ZI40_9FLAO</name>
<dbReference type="RefSeq" id="WP_133440708.1">
    <property type="nucleotide sequence ID" value="NZ_CP037954.1"/>
</dbReference>
<dbReference type="OrthoDB" id="6197429at2"/>
<dbReference type="EMBL" id="CP037954">
    <property type="protein sequence ID" value="QBO59359.1"/>
    <property type="molecule type" value="Genomic_DNA"/>
</dbReference>
<evidence type="ECO:0000313" key="1">
    <source>
        <dbReference type="EMBL" id="QBO59359.1"/>
    </source>
</evidence>